<dbReference type="GO" id="GO:0016020">
    <property type="term" value="C:membrane"/>
    <property type="evidence" value="ECO:0007669"/>
    <property type="project" value="UniProtKB-SubCell"/>
</dbReference>
<evidence type="ECO:0000313" key="7">
    <source>
        <dbReference type="EMBL" id="PIS41265.1"/>
    </source>
</evidence>
<keyword evidence="2 5" id="KW-0812">Transmembrane</keyword>
<dbReference type="InterPro" id="IPR013525">
    <property type="entry name" value="ABC2_TM"/>
</dbReference>
<evidence type="ECO:0000259" key="6">
    <source>
        <dbReference type="PROSITE" id="PS51012"/>
    </source>
</evidence>
<evidence type="ECO:0000256" key="3">
    <source>
        <dbReference type="ARBA" id="ARBA00022989"/>
    </source>
</evidence>
<feature type="transmembrane region" description="Helical" evidence="5">
    <location>
        <begin position="253"/>
        <end position="274"/>
    </location>
</feature>
<evidence type="ECO:0000313" key="8">
    <source>
        <dbReference type="Proteomes" id="UP000228711"/>
    </source>
</evidence>
<dbReference type="GO" id="GO:0140359">
    <property type="term" value="F:ABC-type transporter activity"/>
    <property type="evidence" value="ECO:0007669"/>
    <property type="project" value="InterPro"/>
</dbReference>
<evidence type="ECO:0000256" key="1">
    <source>
        <dbReference type="ARBA" id="ARBA00004141"/>
    </source>
</evidence>
<feature type="transmembrane region" description="Helical" evidence="5">
    <location>
        <begin position="18"/>
        <end position="36"/>
    </location>
</feature>
<feature type="transmembrane region" description="Helical" evidence="5">
    <location>
        <begin position="346"/>
        <end position="363"/>
    </location>
</feature>
<dbReference type="PANTHER" id="PTHR43027">
    <property type="entry name" value="DOXORUBICIN RESISTANCE ABC TRANSPORTER PERMEASE PROTEIN DRRC-RELATED"/>
    <property type="match status" value="1"/>
</dbReference>
<proteinExistence type="predicted"/>
<dbReference type="InterPro" id="IPR047817">
    <property type="entry name" value="ABC2_TM_bact-type"/>
</dbReference>
<feature type="transmembrane region" description="Helical" evidence="5">
    <location>
        <begin position="218"/>
        <end position="241"/>
    </location>
</feature>
<protein>
    <recommendedName>
        <fullName evidence="6">ABC transmembrane type-2 domain-containing protein</fullName>
    </recommendedName>
</protein>
<keyword evidence="4 5" id="KW-0472">Membrane</keyword>
<dbReference type="Gene3D" id="3.40.1710.10">
    <property type="entry name" value="abc type-2 transporter like domain"/>
    <property type="match status" value="1"/>
</dbReference>
<dbReference type="PANTHER" id="PTHR43027:SF2">
    <property type="entry name" value="TRANSPORT PERMEASE PROTEIN"/>
    <property type="match status" value="1"/>
</dbReference>
<dbReference type="EMBL" id="PEXV01000133">
    <property type="protein sequence ID" value="PIS41265.1"/>
    <property type="molecule type" value="Genomic_DNA"/>
</dbReference>
<name>A0A2H0YRY7_9BACT</name>
<sequence length="367" mass="41310">MWKLFLANIKMTFRDKQAIFWSLVFPLMFIVIFGLFDFSKMGNAKYAIFDEAQTEVSRQVDEELQNIEIFKRQDTSTSIDEAKGQLRNGRIDIIIVIPKDFGQTDLVPNPDATAPTLNQIDIIYNANGSTINQIALSVVDKFIDQMNIQAAHTPMLFSYTTESIQTKDIKYIDMIMPGILGMAIMTSAVIGISTGISRYREQKLLKRLAATPIKVRNFLMAEVLSYLVVNVIQISLIIALARIAFHVQVYGNYFLIYAISIFGSIIFLNLGFAVAGYSKNTKTAEALSQVVTMPMMFFSGVFFSTEALPKIIGTVVEYLPLTPMIEALRSISNNGEGITAIWTQPIYMAGWIILSFLIAWKLFKFKD</sequence>
<feature type="transmembrane region" description="Helical" evidence="5">
    <location>
        <begin position="175"/>
        <end position="197"/>
    </location>
</feature>
<accession>A0A2H0YRY7</accession>
<comment type="caution">
    <text evidence="7">The sequence shown here is derived from an EMBL/GenBank/DDBJ whole genome shotgun (WGS) entry which is preliminary data.</text>
</comment>
<keyword evidence="3 5" id="KW-1133">Transmembrane helix</keyword>
<evidence type="ECO:0000256" key="4">
    <source>
        <dbReference type="ARBA" id="ARBA00023136"/>
    </source>
</evidence>
<evidence type="ECO:0000256" key="2">
    <source>
        <dbReference type="ARBA" id="ARBA00022692"/>
    </source>
</evidence>
<organism evidence="7 8">
    <name type="scientific">Candidatus Kerfeldbacteria bacterium CG08_land_8_20_14_0_20_42_7</name>
    <dbReference type="NCBI Taxonomy" id="2014245"/>
    <lineage>
        <taxon>Bacteria</taxon>
        <taxon>Candidatus Kerfeldiibacteriota</taxon>
    </lineage>
</organism>
<dbReference type="InterPro" id="IPR052902">
    <property type="entry name" value="ABC-2_transporter"/>
</dbReference>
<dbReference type="AlphaFoldDB" id="A0A2H0YRY7"/>
<reference evidence="8" key="1">
    <citation type="submission" date="2017-09" db="EMBL/GenBank/DDBJ databases">
        <title>Depth-based differentiation of microbial function through sediment-hosted aquifers and enrichment of novel symbionts in the deep terrestrial subsurface.</title>
        <authorList>
            <person name="Probst A.J."/>
            <person name="Ladd B."/>
            <person name="Jarett J.K."/>
            <person name="Geller-Mcgrath D.E."/>
            <person name="Sieber C.M.K."/>
            <person name="Emerson J.B."/>
            <person name="Anantharaman K."/>
            <person name="Thomas B.C."/>
            <person name="Malmstrom R."/>
            <person name="Stieglmeier M."/>
            <person name="Klingl A."/>
            <person name="Woyke T."/>
            <person name="Ryan C.M."/>
            <person name="Banfield J.F."/>
        </authorList>
    </citation>
    <scope>NUCLEOTIDE SEQUENCE [LARGE SCALE GENOMIC DNA]</scope>
</reference>
<dbReference type="Pfam" id="PF12698">
    <property type="entry name" value="ABC2_membrane_3"/>
    <property type="match status" value="1"/>
</dbReference>
<comment type="subcellular location">
    <subcellularLocation>
        <location evidence="1">Membrane</location>
        <topology evidence="1">Multi-pass membrane protein</topology>
    </subcellularLocation>
</comment>
<gene>
    <name evidence="7" type="ORF">COT25_04085</name>
</gene>
<evidence type="ECO:0000256" key="5">
    <source>
        <dbReference type="SAM" id="Phobius"/>
    </source>
</evidence>
<dbReference type="PROSITE" id="PS51012">
    <property type="entry name" value="ABC_TM2"/>
    <property type="match status" value="1"/>
</dbReference>
<dbReference type="Proteomes" id="UP000228711">
    <property type="component" value="Unassembled WGS sequence"/>
</dbReference>
<feature type="domain" description="ABC transmembrane type-2" evidence="6">
    <location>
        <begin position="136"/>
        <end position="366"/>
    </location>
</feature>